<evidence type="ECO:0000313" key="4">
    <source>
        <dbReference type="EMBL" id="TKB99236.1"/>
    </source>
</evidence>
<dbReference type="GO" id="GO:0006754">
    <property type="term" value="P:ATP biosynthetic process"/>
    <property type="evidence" value="ECO:0007669"/>
    <property type="project" value="TreeGrafter"/>
</dbReference>
<dbReference type="CDD" id="cd03673">
    <property type="entry name" value="NUDIX_Ap6A_hydrolase"/>
    <property type="match status" value="1"/>
</dbReference>
<comment type="caution">
    <text evidence="4">The sequence shown here is derived from an EMBL/GenBank/DDBJ whole genome shotgun (WGS) entry which is preliminary data.</text>
</comment>
<reference evidence="4 5" key="1">
    <citation type="submission" date="2019-04" db="EMBL/GenBank/DDBJ databases">
        <title>Pedobacter sp. AR-3-17 sp. nov., isolated from Arctic soil.</title>
        <authorList>
            <person name="Dahal R.H."/>
            <person name="Kim D.-U."/>
        </authorList>
    </citation>
    <scope>NUCLEOTIDE SEQUENCE [LARGE SCALE GENOMIC DNA]</scope>
    <source>
        <strain evidence="4 5">AR-3-17</strain>
    </source>
</reference>
<dbReference type="GO" id="GO:0006167">
    <property type="term" value="P:AMP biosynthetic process"/>
    <property type="evidence" value="ECO:0007669"/>
    <property type="project" value="TreeGrafter"/>
</dbReference>
<dbReference type="PROSITE" id="PS51462">
    <property type="entry name" value="NUDIX"/>
    <property type="match status" value="1"/>
</dbReference>
<dbReference type="SUPFAM" id="SSF55811">
    <property type="entry name" value="Nudix"/>
    <property type="match status" value="1"/>
</dbReference>
<feature type="domain" description="Nudix hydrolase" evidence="3">
    <location>
        <begin position="71"/>
        <end position="198"/>
    </location>
</feature>
<dbReference type="PRINTS" id="PR00502">
    <property type="entry name" value="NUDIXFAMILY"/>
</dbReference>
<evidence type="ECO:0000259" key="3">
    <source>
        <dbReference type="PROSITE" id="PS51462"/>
    </source>
</evidence>
<dbReference type="InterPro" id="IPR020084">
    <property type="entry name" value="NUDIX_hydrolase_CS"/>
</dbReference>
<evidence type="ECO:0000256" key="1">
    <source>
        <dbReference type="ARBA" id="ARBA00022801"/>
    </source>
</evidence>
<dbReference type="GO" id="GO:0004081">
    <property type="term" value="F:bis(5'-nucleosyl)-tetraphosphatase (asymmetrical) activity"/>
    <property type="evidence" value="ECO:0007669"/>
    <property type="project" value="TreeGrafter"/>
</dbReference>
<proteinExistence type="inferred from homology"/>
<dbReference type="PANTHER" id="PTHR21340">
    <property type="entry name" value="DIADENOSINE 5,5-P1,P4-TETRAPHOSPHATE PYROPHOSPHOHYDROLASE MUTT"/>
    <property type="match status" value="1"/>
</dbReference>
<dbReference type="RefSeq" id="WP_136826048.1">
    <property type="nucleotide sequence ID" value="NZ_SWBP01000002.1"/>
</dbReference>
<dbReference type="InterPro" id="IPR051325">
    <property type="entry name" value="Nudix_hydrolase_domain"/>
</dbReference>
<organism evidence="4 5">
    <name type="scientific">Pedobacter cryophilus</name>
    <dbReference type="NCBI Taxonomy" id="2571271"/>
    <lineage>
        <taxon>Bacteria</taxon>
        <taxon>Pseudomonadati</taxon>
        <taxon>Bacteroidota</taxon>
        <taxon>Sphingobacteriia</taxon>
        <taxon>Sphingobacteriales</taxon>
        <taxon>Sphingobacteriaceae</taxon>
        <taxon>Pedobacter</taxon>
    </lineage>
</organism>
<dbReference type="OrthoDB" id="9816289at2"/>
<protein>
    <submittedName>
        <fullName evidence="4">NUDIX domain-containing protein</fullName>
    </submittedName>
</protein>
<dbReference type="PANTHER" id="PTHR21340:SF0">
    <property type="entry name" value="BIS(5'-NUCLEOSYL)-TETRAPHOSPHATASE [ASYMMETRICAL]"/>
    <property type="match status" value="1"/>
</dbReference>
<dbReference type="InterPro" id="IPR015797">
    <property type="entry name" value="NUDIX_hydrolase-like_dom_sf"/>
</dbReference>
<keyword evidence="1 2" id="KW-0378">Hydrolase</keyword>
<dbReference type="Proteomes" id="UP000308181">
    <property type="component" value="Unassembled WGS sequence"/>
</dbReference>
<dbReference type="Pfam" id="PF00293">
    <property type="entry name" value="NUDIX"/>
    <property type="match status" value="1"/>
</dbReference>
<gene>
    <name evidence="4" type="ORF">FA046_09015</name>
</gene>
<dbReference type="Gene3D" id="3.90.79.10">
    <property type="entry name" value="Nucleoside Triphosphate Pyrophosphohydrolase"/>
    <property type="match status" value="1"/>
</dbReference>
<evidence type="ECO:0000313" key="5">
    <source>
        <dbReference type="Proteomes" id="UP000308181"/>
    </source>
</evidence>
<dbReference type="InterPro" id="IPR020476">
    <property type="entry name" value="Nudix_hydrolase"/>
</dbReference>
<dbReference type="InterPro" id="IPR000086">
    <property type="entry name" value="NUDIX_hydrolase_dom"/>
</dbReference>
<dbReference type="AlphaFoldDB" id="A0A4U1C4E2"/>
<evidence type="ECO:0000256" key="2">
    <source>
        <dbReference type="RuleBase" id="RU003476"/>
    </source>
</evidence>
<dbReference type="EMBL" id="SWBP01000002">
    <property type="protein sequence ID" value="TKB99236.1"/>
    <property type="molecule type" value="Genomic_DNA"/>
</dbReference>
<comment type="similarity">
    <text evidence="2">Belongs to the Nudix hydrolase family.</text>
</comment>
<keyword evidence="5" id="KW-1185">Reference proteome</keyword>
<name>A0A4U1C4E2_9SPHI</name>
<accession>A0A4U1C4E2</accession>
<sequence>MAQKYNIYINEKSLIVVNSIPEGTTNYQQIDVQDFDFVKFYKTLANNPRALFYLVTPDVKSAFLHIKESVRVIEAAGGLVKNEDSKYLFIKRNGKWDLPKGKLEVNEKKKDAAVREVEEECGIRIKTLGEKLLKTYHVYEIKGKVVLKVSHWYAMEAKSKQKLVPQIEEGITEVKWFDKKNWNVIRANTYANILDVINGHDD</sequence>
<dbReference type="PROSITE" id="PS00893">
    <property type="entry name" value="NUDIX_BOX"/>
    <property type="match status" value="1"/>
</dbReference>